<protein>
    <submittedName>
        <fullName evidence="10">Uncharacterized protein</fullName>
    </submittedName>
</protein>
<dbReference type="InterPro" id="IPR007272">
    <property type="entry name" value="Sulf_transp_TsuA/YedE"/>
</dbReference>
<dbReference type="EMBL" id="RKRA01000001">
    <property type="protein sequence ID" value="RPF28129.1"/>
    <property type="molecule type" value="Genomic_DNA"/>
</dbReference>
<keyword evidence="3" id="KW-1003">Cell membrane</keyword>
<dbReference type="GO" id="GO:0005886">
    <property type="term" value="C:plasma membrane"/>
    <property type="evidence" value="ECO:0007669"/>
    <property type="project" value="UniProtKB-SubCell"/>
</dbReference>
<evidence type="ECO:0000256" key="2">
    <source>
        <dbReference type="ARBA" id="ARBA00022448"/>
    </source>
</evidence>
<organism evidence="10 11">
    <name type="scientific">Georgenia muralis</name>
    <dbReference type="NCBI Taxonomy" id="154117"/>
    <lineage>
        <taxon>Bacteria</taxon>
        <taxon>Bacillati</taxon>
        <taxon>Actinomycetota</taxon>
        <taxon>Actinomycetes</taxon>
        <taxon>Micrococcales</taxon>
        <taxon>Bogoriellaceae</taxon>
        <taxon>Georgenia</taxon>
    </lineage>
</organism>
<sequence>MLLTGLVLGAALGFVLQRGRFCVTGAFRDVFVARKTTWLTAFVLVIAVQAVGVAALEGLGVISPASDPLPLGAVVVGSLIFGYSIVLAAGCATGTVYRSGEGLVGSWIALIFYGASAGAMKYGVFADLTTWARSQTVSLTTIHETLGISSWFLVAGLLAATLYAVHRHLSVPRRPVATLPPRRTGVAHVLLEKRWHPFATALVISVIAIAAWPLSTATGREAGLGITTPAADIATYVVTADTELIDWAVFLLVGIVLGSFIAAKASGEFRIRVPDATTVLRSIAGGIGMGVGAALAGGCTIGAAMVATAQFSWEGWLAFGFMLLGTGLAAKVYIINPSRAAAGDRAPALTNA</sequence>
<dbReference type="PANTHER" id="PTHR30574">
    <property type="entry name" value="INNER MEMBRANE PROTEIN YEDE"/>
    <property type="match status" value="1"/>
</dbReference>
<evidence type="ECO:0000313" key="10">
    <source>
        <dbReference type="EMBL" id="RPF28129.1"/>
    </source>
</evidence>
<evidence type="ECO:0000313" key="11">
    <source>
        <dbReference type="Proteomes" id="UP000280726"/>
    </source>
</evidence>
<feature type="transmembrane region" description="Helical" evidence="9">
    <location>
        <begin position="195"/>
        <end position="215"/>
    </location>
</feature>
<feature type="transmembrane region" description="Helical" evidence="9">
    <location>
        <begin position="145"/>
        <end position="165"/>
    </location>
</feature>
<keyword evidence="5 9" id="KW-0812">Transmembrane</keyword>
<comment type="subcellular location">
    <subcellularLocation>
        <location evidence="1">Cell inner membrane</location>
        <topology evidence="1">Multi-pass membrane protein</topology>
    </subcellularLocation>
</comment>
<feature type="transmembrane region" description="Helical" evidence="9">
    <location>
        <begin position="244"/>
        <end position="263"/>
    </location>
</feature>
<keyword evidence="4" id="KW-0997">Cell inner membrane</keyword>
<feature type="transmembrane region" description="Helical" evidence="9">
    <location>
        <begin position="38"/>
        <end position="59"/>
    </location>
</feature>
<feature type="transmembrane region" description="Helical" evidence="9">
    <location>
        <begin position="71"/>
        <end position="97"/>
    </location>
</feature>
<evidence type="ECO:0000256" key="9">
    <source>
        <dbReference type="SAM" id="Phobius"/>
    </source>
</evidence>
<name>A0A3N4Z4A6_9MICO</name>
<dbReference type="PANTHER" id="PTHR30574:SF1">
    <property type="entry name" value="SULPHUR TRANSPORT DOMAIN-CONTAINING PROTEIN"/>
    <property type="match status" value="1"/>
</dbReference>
<dbReference type="Proteomes" id="UP000280726">
    <property type="component" value="Unassembled WGS sequence"/>
</dbReference>
<gene>
    <name evidence="10" type="ORF">EDD32_2642</name>
</gene>
<keyword evidence="7 9" id="KW-0472">Membrane</keyword>
<comment type="caution">
    <text evidence="10">The sequence shown here is derived from an EMBL/GenBank/DDBJ whole genome shotgun (WGS) entry which is preliminary data.</text>
</comment>
<proteinExistence type="inferred from homology"/>
<keyword evidence="6 9" id="KW-1133">Transmembrane helix</keyword>
<keyword evidence="11" id="KW-1185">Reference proteome</keyword>
<comment type="similarity">
    <text evidence="8">Belongs to the TsuA/YedE (TC 9.B.102) family.</text>
</comment>
<dbReference type="AlphaFoldDB" id="A0A3N4Z4A6"/>
<evidence type="ECO:0000256" key="6">
    <source>
        <dbReference type="ARBA" id="ARBA00022989"/>
    </source>
</evidence>
<evidence type="ECO:0000256" key="5">
    <source>
        <dbReference type="ARBA" id="ARBA00022692"/>
    </source>
</evidence>
<evidence type="ECO:0000256" key="1">
    <source>
        <dbReference type="ARBA" id="ARBA00004429"/>
    </source>
</evidence>
<dbReference type="RefSeq" id="WP_123918154.1">
    <property type="nucleotide sequence ID" value="NZ_RKRA01000001.1"/>
</dbReference>
<reference evidence="10 11" key="1">
    <citation type="submission" date="2018-11" db="EMBL/GenBank/DDBJ databases">
        <title>Sequencing the genomes of 1000 actinobacteria strains.</title>
        <authorList>
            <person name="Klenk H.-P."/>
        </authorList>
    </citation>
    <scope>NUCLEOTIDE SEQUENCE [LARGE SCALE GENOMIC DNA]</scope>
    <source>
        <strain evidence="10 11">DSM 14418</strain>
    </source>
</reference>
<evidence type="ECO:0000256" key="4">
    <source>
        <dbReference type="ARBA" id="ARBA00022519"/>
    </source>
</evidence>
<evidence type="ECO:0000256" key="7">
    <source>
        <dbReference type="ARBA" id="ARBA00023136"/>
    </source>
</evidence>
<feature type="transmembrane region" description="Helical" evidence="9">
    <location>
        <begin position="315"/>
        <end position="335"/>
    </location>
</feature>
<feature type="transmembrane region" description="Helical" evidence="9">
    <location>
        <begin position="283"/>
        <end position="309"/>
    </location>
</feature>
<dbReference type="Pfam" id="PF04143">
    <property type="entry name" value="Sulf_transp"/>
    <property type="match status" value="1"/>
</dbReference>
<evidence type="ECO:0000256" key="3">
    <source>
        <dbReference type="ARBA" id="ARBA00022475"/>
    </source>
</evidence>
<dbReference type="OrthoDB" id="9794165at2"/>
<keyword evidence="2" id="KW-0813">Transport</keyword>
<accession>A0A3N4Z4A6</accession>
<evidence type="ECO:0000256" key="8">
    <source>
        <dbReference type="ARBA" id="ARBA00035655"/>
    </source>
</evidence>
<feature type="transmembrane region" description="Helical" evidence="9">
    <location>
        <begin position="103"/>
        <end position="124"/>
    </location>
</feature>